<gene>
    <name evidence="1" type="ORF">DJ010_08410</name>
</gene>
<organism evidence="1 2">
    <name type="scientific">Nocardioides silvaticus</name>
    <dbReference type="NCBI Taxonomy" id="2201891"/>
    <lineage>
        <taxon>Bacteria</taxon>
        <taxon>Bacillati</taxon>
        <taxon>Actinomycetota</taxon>
        <taxon>Actinomycetes</taxon>
        <taxon>Propionibacteriales</taxon>
        <taxon>Nocardioidaceae</taxon>
        <taxon>Nocardioides</taxon>
    </lineage>
</organism>
<dbReference type="AlphaFoldDB" id="A0A316TFG6"/>
<reference evidence="1 2" key="1">
    <citation type="submission" date="2018-05" db="EMBL/GenBank/DDBJ databases">
        <title>Nocardioides silvaticus genome.</title>
        <authorList>
            <person name="Li C."/>
            <person name="Wang G."/>
        </authorList>
    </citation>
    <scope>NUCLEOTIDE SEQUENCE [LARGE SCALE GENOMIC DNA]</scope>
    <source>
        <strain evidence="1 2">CCTCC AB 2018079</strain>
    </source>
</reference>
<dbReference type="OrthoDB" id="3790967at2"/>
<protein>
    <submittedName>
        <fullName evidence="1">Uncharacterized protein</fullName>
    </submittedName>
</protein>
<name>A0A316TFG6_9ACTN</name>
<accession>A0A316TFG6</accession>
<dbReference type="EMBL" id="QGDD01000003">
    <property type="protein sequence ID" value="PWN03140.1"/>
    <property type="molecule type" value="Genomic_DNA"/>
</dbReference>
<dbReference type="Proteomes" id="UP000245507">
    <property type="component" value="Unassembled WGS sequence"/>
</dbReference>
<proteinExistence type="predicted"/>
<sequence length="237" mass="24435">MNTHDNTDLDSFDRALLTELRQVAAEGAPAPARRTRRKWAYAGSGVAAAAVTAFGLSTLGSPAAYAVDEQGDGDVVITIRELDDADGLERALAEHGIEAEVDYDSEGIGGVEIVPDDAAELPDPPDGGEPEGGEVIKGKAEVETRYGGVEPDLAEAGEPPADDLCGGFEQMPFETDLGSDDYVITIPADSVIRESDAVLKITTSGDIADNMAGIEVAYSIGDVDCGFGTASVGSSGN</sequence>
<evidence type="ECO:0000313" key="1">
    <source>
        <dbReference type="EMBL" id="PWN03140.1"/>
    </source>
</evidence>
<keyword evidence="2" id="KW-1185">Reference proteome</keyword>
<comment type="caution">
    <text evidence="1">The sequence shown here is derived from an EMBL/GenBank/DDBJ whole genome shotgun (WGS) entry which is preliminary data.</text>
</comment>
<evidence type="ECO:0000313" key="2">
    <source>
        <dbReference type="Proteomes" id="UP000245507"/>
    </source>
</evidence>
<dbReference type="RefSeq" id="WP_109693229.1">
    <property type="nucleotide sequence ID" value="NZ_QGDD01000003.1"/>
</dbReference>